<evidence type="ECO:0000313" key="9">
    <source>
        <dbReference type="EMBL" id="MBB2149527.1"/>
    </source>
</evidence>
<evidence type="ECO:0000256" key="3">
    <source>
        <dbReference type="ARBA" id="ARBA00022448"/>
    </source>
</evidence>
<evidence type="ECO:0000313" key="10">
    <source>
        <dbReference type="Proteomes" id="UP000636110"/>
    </source>
</evidence>
<keyword evidence="10" id="KW-1185">Reference proteome</keyword>
<evidence type="ECO:0000256" key="4">
    <source>
        <dbReference type="ARBA" id="ARBA00022452"/>
    </source>
</evidence>
<evidence type="ECO:0000256" key="7">
    <source>
        <dbReference type="ARBA" id="ARBA00023237"/>
    </source>
</evidence>
<evidence type="ECO:0000256" key="6">
    <source>
        <dbReference type="ARBA" id="ARBA00023136"/>
    </source>
</evidence>
<dbReference type="PANTHER" id="PTHR30026:SF20">
    <property type="entry name" value="OUTER MEMBRANE PROTEIN TOLC"/>
    <property type="match status" value="1"/>
</dbReference>
<keyword evidence="7" id="KW-0998">Cell outer membrane</keyword>
<dbReference type="InterPro" id="IPR003423">
    <property type="entry name" value="OMP_efflux"/>
</dbReference>
<evidence type="ECO:0000256" key="8">
    <source>
        <dbReference type="SAM" id="SignalP"/>
    </source>
</evidence>
<dbReference type="Pfam" id="PF02321">
    <property type="entry name" value="OEP"/>
    <property type="match status" value="2"/>
</dbReference>
<dbReference type="InterPro" id="IPR051906">
    <property type="entry name" value="TolC-like"/>
</dbReference>
<feature type="chain" id="PRO_5047405300" evidence="8">
    <location>
        <begin position="29"/>
        <end position="484"/>
    </location>
</feature>
<dbReference type="RefSeq" id="WP_182957236.1">
    <property type="nucleotide sequence ID" value="NZ_WNXC01000003.1"/>
</dbReference>
<proteinExistence type="inferred from homology"/>
<comment type="similarity">
    <text evidence="2">Belongs to the outer membrane factor (OMF) (TC 1.B.17) family.</text>
</comment>
<keyword evidence="8" id="KW-0732">Signal</keyword>
<feature type="signal peptide" evidence="8">
    <location>
        <begin position="1"/>
        <end position="28"/>
    </location>
</feature>
<sequence>MRKFTTFNALPKLSLVFSLALITGFVQNSDAQEVITIQDAIEKTLNNNLQVKQSKFSESLSEENLKQSKYALLPTLNSNSSYNINFGRSVDPSTNAFNSSQFSSLNGGVSAGVNVFQGFQKLNQIKQNKLLLSADQTNTEKIKNDLVLQVVTGYLQILYNKDLLKAAKEQQSVAKIQLDREQQLLDVGNKTLADLSQAKSQLATADLTVTNAVNALSISYLTLAQLMDVPSATQYEVQAPLSNMITPAASNGNAEEIYESSMKLFPDIKLATLRAEAAARSIEVAKGNYFPTLSFGAGLNTNWSSGRLQSTRTSEVIGLLPVGVVEGTGAIVNTPIYRNITEKYHFGDQLRDNFGQYVGVSLQIPIFNGFQARSSVRKAKISHLQSLATEQLAKNNLNKVIYQAVADLKAAEGRLSATTNTFLAQKDAFHVIEQRYAVGLVNSLDFSTSQSNMNKAEVDMIQAKYDLIFRAKVIDYYLGKQIVF</sequence>
<keyword evidence="6" id="KW-0472">Membrane</keyword>
<comment type="subcellular location">
    <subcellularLocation>
        <location evidence="1">Cell outer membrane</location>
    </subcellularLocation>
</comment>
<keyword evidence="4" id="KW-1134">Transmembrane beta strand</keyword>
<comment type="caution">
    <text evidence="9">The sequence shown here is derived from an EMBL/GenBank/DDBJ whole genome shotgun (WGS) entry which is preliminary data.</text>
</comment>
<keyword evidence="5" id="KW-0812">Transmembrane</keyword>
<evidence type="ECO:0000256" key="1">
    <source>
        <dbReference type="ARBA" id="ARBA00004442"/>
    </source>
</evidence>
<dbReference type="Proteomes" id="UP000636110">
    <property type="component" value="Unassembled WGS sequence"/>
</dbReference>
<evidence type="ECO:0000256" key="5">
    <source>
        <dbReference type="ARBA" id="ARBA00022692"/>
    </source>
</evidence>
<keyword evidence="3" id="KW-0813">Transport</keyword>
<dbReference type="EMBL" id="WNXC01000003">
    <property type="protein sequence ID" value="MBB2149527.1"/>
    <property type="molecule type" value="Genomic_DNA"/>
</dbReference>
<evidence type="ECO:0000256" key="2">
    <source>
        <dbReference type="ARBA" id="ARBA00007613"/>
    </source>
</evidence>
<accession>A0ABR6EWD5</accession>
<reference evidence="9 10" key="1">
    <citation type="submission" date="2019-11" db="EMBL/GenBank/DDBJ databases">
        <title>Description of Pedobacter sp. LMG 31462T.</title>
        <authorList>
            <person name="Carlier A."/>
            <person name="Qi S."/>
            <person name="Vandamme P."/>
        </authorList>
    </citation>
    <scope>NUCLEOTIDE SEQUENCE [LARGE SCALE GENOMIC DNA]</scope>
    <source>
        <strain evidence="9 10">LMG 31462</strain>
    </source>
</reference>
<gene>
    <name evidence="9" type="ORF">GM920_11505</name>
</gene>
<organism evidence="9 10">
    <name type="scientific">Pedobacter gandavensis</name>
    <dbReference type="NCBI Taxonomy" id="2679963"/>
    <lineage>
        <taxon>Bacteria</taxon>
        <taxon>Pseudomonadati</taxon>
        <taxon>Bacteroidota</taxon>
        <taxon>Sphingobacteriia</taxon>
        <taxon>Sphingobacteriales</taxon>
        <taxon>Sphingobacteriaceae</taxon>
        <taxon>Pedobacter</taxon>
    </lineage>
</organism>
<dbReference type="SUPFAM" id="SSF56954">
    <property type="entry name" value="Outer membrane efflux proteins (OEP)"/>
    <property type="match status" value="1"/>
</dbReference>
<protein>
    <submittedName>
        <fullName evidence="9">TolC family protein</fullName>
    </submittedName>
</protein>
<name>A0ABR6EWD5_9SPHI</name>
<dbReference type="Gene3D" id="1.20.1600.10">
    <property type="entry name" value="Outer membrane efflux proteins (OEP)"/>
    <property type="match status" value="1"/>
</dbReference>
<dbReference type="PANTHER" id="PTHR30026">
    <property type="entry name" value="OUTER MEMBRANE PROTEIN TOLC"/>
    <property type="match status" value="1"/>
</dbReference>